<reference evidence="8 9" key="1">
    <citation type="submission" date="2018-12" db="EMBL/GenBank/DDBJ databases">
        <authorList>
            <person name="Criscuolo A."/>
        </authorList>
    </citation>
    <scope>NUCLEOTIDE SEQUENCE [LARGE SCALE GENOMIC DNA]</scope>
    <source>
        <strain evidence="8">ACIP1116241</strain>
    </source>
</reference>
<evidence type="ECO:0000256" key="5">
    <source>
        <dbReference type="ARBA" id="ARBA00022691"/>
    </source>
</evidence>
<keyword evidence="5 6" id="KW-0949">S-adenosyl-L-methionine</keyword>
<name>A0A3S4GQ79_9RHOB</name>
<comment type="function">
    <text evidence="6">Catalyzes the methylation of C-1 in precorrin-5 and the subsequent extrusion of acetic acid from the resulting intermediate to form cobalt-precorrin-6A.</text>
</comment>
<evidence type="ECO:0000313" key="8">
    <source>
        <dbReference type="EMBL" id="VDS08304.1"/>
    </source>
</evidence>
<evidence type="ECO:0000256" key="3">
    <source>
        <dbReference type="ARBA" id="ARBA00022603"/>
    </source>
</evidence>
<keyword evidence="9" id="KW-1185">Reference proteome</keyword>
<accession>A0A3S4GQ79</accession>
<gene>
    <name evidence="8" type="primary">cobI_2</name>
    <name evidence="8" type="ORF">PARHAE_01487</name>
</gene>
<dbReference type="InterPro" id="IPR014777">
    <property type="entry name" value="4pyrrole_Mease_sub1"/>
</dbReference>
<dbReference type="Pfam" id="PF00590">
    <property type="entry name" value="TP_methylase"/>
    <property type="match status" value="1"/>
</dbReference>
<keyword evidence="3 6" id="KW-0489">Methyltransferase</keyword>
<dbReference type="GO" id="GO:0043819">
    <property type="term" value="F:precorrin-6A synthase (deacetylating) activity"/>
    <property type="evidence" value="ECO:0007669"/>
    <property type="project" value="UniProtKB-EC"/>
</dbReference>
<dbReference type="CDD" id="cd11643">
    <property type="entry name" value="Precorrin-6A-synthase"/>
    <property type="match status" value="1"/>
</dbReference>
<comment type="catalytic activity">
    <reaction evidence="6">
        <text>precorrin-5 + S-adenosyl-L-methionine + H2O = precorrin-6A + acetate + S-adenosyl-L-homocysteine + 2 H(+)</text>
        <dbReference type="Rhea" id="RHEA:18261"/>
        <dbReference type="ChEBI" id="CHEBI:15377"/>
        <dbReference type="ChEBI" id="CHEBI:15378"/>
        <dbReference type="ChEBI" id="CHEBI:30089"/>
        <dbReference type="ChEBI" id="CHEBI:57856"/>
        <dbReference type="ChEBI" id="CHEBI:59789"/>
        <dbReference type="ChEBI" id="CHEBI:77871"/>
        <dbReference type="ChEBI" id="CHEBI:77872"/>
        <dbReference type="EC" id="2.1.1.152"/>
    </reaction>
</comment>
<dbReference type="InterPro" id="IPR000878">
    <property type="entry name" value="4pyrrol_Mease"/>
</dbReference>
<feature type="domain" description="Tetrapyrrole methylase" evidence="7">
    <location>
        <begin position="3"/>
        <end position="220"/>
    </location>
</feature>
<keyword evidence="4 6" id="KW-0808">Transferase</keyword>
<dbReference type="SUPFAM" id="SSF53790">
    <property type="entry name" value="Tetrapyrrole methylase"/>
    <property type="match status" value="1"/>
</dbReference>
<organism evidence="8 9">
    <name type="scientific">Paracoccus haematequi</name>
    <dbReference type="NCBI Taxonomy" id="2491866"/>
    <lineage>
        <taxon>Bacteria</taxon>
        <taxon>Pseudomonadati</taxon>
        <taxon>Pseudomonadota</taxon>
        <taxon>Alphaproteobacteria</taxon>
        <taxon>Rhodobacterales</taxon>
        <taxon>Paracoccaceae</taxon>
        <taxon>Paracoccus</taxon>
    </lineage>
</organism>
<dbReference type="PANTHER" id="PTHR43467">
    <property type="entry name" value="COBALT-PRECORRIN-2 C(20)-METHYLTRANSFERASE"/>
    <property type="match status" value="1"/>
</dbReference>
<proteinExistence type="predicted"/>
<dbReference type="EMBL" id="UZWE01000026">
    <property type="protein sequence ID" value="VDS08304.1"/>
    <property type="molecule type" value="Genomic_DNA"/>
</dbReference>
<dbReference type="InterPro" id="IPR035996">
    <property type="entry name" value="4pyrrol_Methylase_sf"/>
</dbReference>
<dbReference type="PANTHER" id="PTHR43467:SF1">
    <property type="entry name" value="PRECORRIN-6A SYNTHASE [DEACETYLATING]"/>
    <property type="match status" value="1"/>
</dbReference>
<dbReference type="InterPro" id="IPR014776">
    <property type="entry name" value="4pyrrole_Mease_sub2"/>
</dbReference>
<evidence type="ECO:0000313" key="9">
    <source>
        <dbReference type="Proteomes" id="UP000270743"/>
    </source>
</evidence>
<sequence length="263" mass="28412">MEVWLIGIGMGRVEHLTLEAVAAINRADLILIPRKGEEKAELAQARRRICDEVLTNPQTVLAEFDLPVRDASDGYEGGVLDWHEAIAGCWERVIAVHPGALRVALLIWGDPALYDSSLRIAARLADRRAMTVHVVPGIMSLQGLTAAHAIPLNEIGAPFLVTTGRRLRDEGWPAGVDTLVVMLDGMNSFQTLDPAGVRIWWGAYVGMPDQIVEAGPLSEAGPRIVAARQAARDRNGWIMDIYLLRRDPGAGAPGRGSGAAARP</sequence>
<evidence type="ECO:0000256" key="2">
    <source>
        <dbReference type="ARBA" id="ARBA00022573"/>
    </source>
</evidence>
<dbReference type="RefSeq" id="WP_126153983.1">
    <property type="nucleotide sequence ID" value="NZ_UZWE01000026.1"/>
</dbReference>
<keyword evidence="2" id="KW-0169">Cobalamin biosynthesis</keyword>
<dbReference type="GO" id="GO:0009236">
    <property type="term" value="P:cobalamin biosynthetic process"/>
    <property type="evidence" value="ECO:0007669"/>
    <property type="project" value="UniProtKB-KW"/>
</dbReference>
<dbReference type="GO" id="GO:0032259">
    <property type="term" value="P:methylation"/>
    <property type="evidence" value="ECO:0007669"/>
    <property type="project" value="UniProtKB-KW"/>
</dbReference>
<evidence type="ECO:0000259" key="7">
    <source>
        <dbReference type="Pfam" id="PF00590"/>
    </source>
</evidence>
<dbReference type="OrthoDB" id="9787471at2"/>
<dbReference type="Proteomes" id="UP000270743">
    <property type="component" value="Unassembled WGS sequence"/>
</dbReference>
<comment type="pathway">
    <text evidence="1">Cofactor biosynthesis; adenosylcobalamin biosynthesis.</text>
</comment>
<dbReference type="Gene3D" id="3.40.1010.10">
    <property type="entry name" value="Cobalt-precorrin-4 Transmethylase, Domain 1"/>
    <property type="match status" value="1"/>
</dbReference>
<evidence type="ECO:0000256" key="6">
    <source>
        <dbReference type="PIRNR" id="PIRNR036525"/>
    </source>
</evidence>
<dbReference type="PIRSF" id="PIRSF036525">
    <property type="entry name" value="CobF"/>
    <property type="match status" value="1"/>
</dbReference>
<evidence type="ECO:0000256" key="1">
    <source>
        <dbReference type="ARBA" id="ARBA00004953"/>
    </source>
</evidence>
<dbReference type="EC" id="2.1.1.152" evidence="6"/>
<dbReference type="NCBIfam" id="TIGR02434">
    <property type="entry name" value="CobF"/>
    <property type="match status" value="1"/>
</dbReference>
<evidence type="ECO:0000256" key="4">
    <source>
        <dbReference type="ARBA" id="ARBA00022679"/>
    </source>
</evidence>
<protein>
    <recommendedName>
        <fullName evidence="6">Precorrin-6A synthase [deacetylating]</fullName>
        <ecNumber evidence="6">2.1.1.152</ecNumber>
    </recommendedName>
</protein>
<dbReference type="InterPro" id="IPR012797">
    <property type="entry name" value="CobF"/>
</dbReference>
<dbReference type="Gene3D" id="3.30.950.10">
    <property type="entry name" value="Methyltransferase, Cobalt-precorrin-4 Transmethylase, Domain 2"/>
    <property type="match status" value="1"/>
</dbReference>
<dbReference type="AlphaFoldDB" id="A0A3S4GQ79"/>